<proteinExistence type="predicted"/>
<evidence type="ECO:0000313" key="2">
    <source>
        <dbReference type="Proteomes" id="UP000078419"/>
    </source>
</evidence>
<sequence>MLPRRVAVLDYERKIRKFLHELSLFYTDAYLIFSHESEISAAIVTHHTLTQVLIRDYHGISHDFLI</sequence>
<comment type="caution">
    <text evidence="1">The sequence shown here is derived from an EMBL/GenBank/DDBJ whole genome shotgun (WGS) entry which is preliminary data.</text>
</comment>
<dbReference type="AlphaFoldDB" id="A0AA45UT83"/>
<name>A0AA45UT83_ANAPH</name>
<dbReference type="Proteomes" id="UP000078419">
    <property type="component" value="Unassembled WGS sequence"/>
</dbReference>
<organism evidence="1 2">
    <name type="scientific">Anaplasma phagocytophilum</name>
    <name type="common">Ehrlichia phagocytophila</name>
    <dbReference type="NCBI Taxonomy" id="948"/>
    <lineage>
        <taxon>Bacteria</taxon>
        <taxon>Pseudomonadati</taxon>
        <taxon>Pseudomonadota</taxon>
        <taxon>Alphaproteobacteria</taxon>
        <taxon>Rickettsiales</taxon>
        <taxon>Anaplasmataceae</taxon>
        <taxon>Anaplasma</taxon>
        <taxon>phagocytophilum group</taxon>
    </lineage>
</organism>
<evidence type="ECO:0000313" key="1">
    <source>
        <dbReference type="EMBL" id="SBO14389.1"/>
    </source>
</evidence>
<protein>
    <submittedName>
        <fullName evidence="1">Uncharacterized protein</fullName>
    </submittedName>
</protein>
<gene>
    <name evidence="1" type="ORF">ANAPC1_00741</name>
</gene>
<reference evidence="2" key="1">
    <citation type="submission" date="2016-03" db="EMBL/GenBank/DDBJ databases">
        <authorList>
            <person name="Loux Valentin"/>
        </authorList>
    </citation>
    <scope>NUCLEOTIDE SEQUENCE [LARGE SCALE GENOMIC DNA]</scope>
    <source>
        <strain evidence="2">C1</strain>
    </source>
</reference>
<accession>A0AA45UT83</accession>
<dbReference type="EMBL" id="FLLR01000026">
    <property type="protein sequence ID" value="SBO14389.1"/>
    <property type="molecule type" value="Genomic_DNA"/>
</dbReference>